<gene>
    <name evidence="7" type="ORF">HT578_14585</name>
</gene>
<evidence type="ECO:0000256" key="2">
    <source>
        <dbReference type="ARBA" id="ARBA00022692"/>
    </source>
</evidence>
<name>A0ABX8E6D5_9SPHN</name>
<dbReference type="PROSITE" id="PS50850">
    <property type="entry name" value="MFS"/>
    <property type="match status" value="1"/>
</dbReference>
<feature type="transmembrane region" description="Helical" evidence="5">
    <location>
        <begin position="241"/>
        <end position="263"/>
    </location>
</feature>
<feature type="transmembrane region" description="Helical" evidence="5">
    <location>
        <begin position="135"/>
        <end position="157"/>
    </location>
</feature>
<reference evidence="7 8" key="1">
    <citation type="journal article" date="2021" name="Int. J. Syst. Evol. Microbiol.">
        <title>Novosphingobium decolorationis sp. nov., an aniline blue-decolourizing bacterium isolated from East Pacific sediment.</title>
        <authorList>
            <person name="Chen X."/>
            <person name="Dong B."/>
            <person name="Chen T."/>
            <person name="Ren N."/>
            <person name="Wang J."/>
            <person name="Xu Y."/>
            <person name="Yang J."/>
            <person name="Zhu S."/>
            <person name="Chen J."/>
        </authorList>
    </citation>
    <scope>NUCLEOTIDE SEQUENCE [LARGE SCALE GENOMIC DNA]</scope>
    <source>
        <strain evidence="7 8">502str22</strain>
    </source>
</reference>
<proteinExistence type="predicted"/>
<evidence type="ECO:0000259" key="6">
    <source>
        <dbReference type="PROSITE" id="PS50850"/>
    </source>
</evidence>
<feature type="transmembrane region" description="Helical" evidence="5">
    <location>
        <begin position="338"/>
        <end position="359"/>
    </location>
</feature>
<dbReference type="Gene3D" id="1.20.1250.20">
    <property type="entry name" value="MFS general substrate transporter like domains"/>
    <property type="match status" value="2"/>
</dbReference>
<evidence type="ECO:0000256" key="3">
    <source>
        <dbReference type="ARBA" id="ARBA00022989"/>
    </source>
</evidence>
<protein>
    <submittedName>
        <fullName evidence="7">MFS transporter</fullName>
    </submittedName>
</protein>
<evidence type="ECO:0000313" key="8">
    <source>
        <dbReference type="Proteomes" id="UP000677126"/>
    </source>
</evidence>
<dbReference type="Pfam" id="PF07690">
    <property type="entry name" value="MFS_1"/>
    <property type="match status" value="1"/>
</dbReference>
<dbReference type="PANTHER" id="PTHR23508:SF10">
    <property type="entry name" value="CARBOXYLIC ACID TRANSPORTER PROTEIN HOMOLOG"/>
    <property type="match status" value="1"/>
</dbReference>
<comment type="subcellular location">
    <subcellularLocation>
        <location evidence="1">Membrane</location>
        <topology evidence="1">Multi-pass membrane protein</topology>
    </subcellularLocation>
</comment>
<organism evidence="7 8">
    <name type="scientific">Novosphingobium decolorationis</name>
    <dbReference type="NCBI Taxonomy" id="2698673"/>
    <lineage>
        <taxon>Bacteria</taxon>
        <taxon>Pseudomonadati</taxon>
        <taxon>Pseudomonadota</taxon>
        <taxon>Alphaproteobacteria</taxon>
        <taxon>Sphingomonadales</taxon>
        <taxon>Sphingomonadaceae</taxon>
        <taxon>Novosphingobium</taxon>
    </lineage>
</organism>
<dbReference type="InterPro" id="IPR036259">
    <property type="entry name" value="MFS_trans_sf"/>
</dbReference>
<dbReference type="EMBL" id="CP054856">
    <property type="protein sequence ID" value="QVM84747.1"/>
    <property type="molecule type" value="Genomic_DNA"/>
</dbReference>
<feature type="transmembrane region" description="Helical" evidence="5">
    <location>
        <begin position="98"/>
        <end position="123"/>
    </location>
</feature>
<dbReference type="PANTHER" id="PTHR23508">
    <property type="entry name" value="CARBOXYLIC ACID TRANSPORTER PROTEIN HOMOLOG"/>
    <property type="match status" value="1"/>
</dbReference>
<feature type="transmembrane region" description="Helical" evidence="5">
    <location>
        <begin position="163"/>
        <end position="183"/>
    </location>
</feature>
<evidence type="ECO:0000256" key="5">
    <source>
        <dbReference type="SAM" id="Phobius"/>
    </source>
</evidence>
<keyword evidence="8" id="KW-1185">Reference proteome</keyword>
<evidence type="ECO:0000313" key="7">
    <source>
        <dbReference type="EMBL" id="QVM84747.1"/>
    </source>
</evidence>
<feature type="transmembrane region" description="Helical" evidence="5">
    <location>
        <begin position="275"/>
        <end position="294"/>
    </location>
</feature>
<feature type="transmembrane region" description="Helical" evidence="5">
    <location>
        <begin position="71"/>
        <end position="92"/>
    </location>
</feature>
<feature type="transmembrane region" description="Helical" evidence="5">
    <location>
        <begin position="45"/>
        <end position="64"/>
    </location>
</feature>
<dbReference type="RefSeq" id="WP_213500342.1">
    <property type="nucleotide sequence ID" value="NZ_CP054856.1"/>
</dbReference>
<feature type="transmembrane region" description="Helical" evidence="5">
    <location>
        <begin position="210"/>
        <end position="229"/>
    </location>
</feature>
<sequence>MRPHHREHLITLSCASVLFTAGYALQAFAFSMPGLVRDWNLDAQAVGPLLASAMLGLMLGYLALSPLAERIGVRVIVAGAMVCLSLATLASLAAPGVLTLAACRGVIGAASGAAIPAAIAIVSQQGAPRWQGARVVATYTAYSFGFLAAAGLSGWLIPEAGWRAAWVPGALFALAAALGALALPRRAARSGTRQPRIHGPRALLDRNRRLGTLLFWILFPAGLCLFYALQSWLPLLATEGGITFSGAVALTGIFTLGNMLGAVPMIWWADRMGPFRALAAMGLFSLAGLALLVVSLDLTHPLLLAAALLAGIGIGGSQKGMTSAASLFYPPAMRTTGLGYALGIGRIGAVGGPLLLGLGHGSTRLGLALALPVLILVLAPLWLDRRYGRIDCDGPPPPRQNPERDRLP</sequence>
<keyword evidence="2 5" id="KW-0812">Transmembrane</keyword>
<feature type="transmembrane region" description="Helical" evidence="5">
    <location>
        <begin position="365"/>
        <end position="383"/>
    </location>
</feature>
<dbReference type="Proteomes" id="UP000677126">
    <property type="component" value="Chromosome"/>
</dbReference>
<keyword evidence="4 5" id="KW-0472">Membrane</keyword>
<feature type="domain" description="Major facilitator superfamily (MFS) profile" evidence="6">
    <location>
        <begin position="10"/>
        <end position="388"/>
    </location>
</feature>
<accession>A0ABX8E6D5</accession>
<dbReference type="InterPro" id="IPR011701">
    <property type="entry name" value="MFS"/>
</dbReference>
<evidence type="ECO:0000256" key="4">
    <source>
        <dbReference type="ARBA" id="ARBA00023136"/>
    </source>
</evidence>
<evidence type="ECO:0000256" key="1">
    <source>
        <dbReference type="ARBA" id="ARBA00004141"/>
    </source>
</evidence>
<keyword evidence="3 5" id="KW-1133">Transmembrane helix</keyword>
<dbReference type="InterPro" id="IPR020846">
    <property type="entry name" value="MFS_dom"/>
</dbReference>
<dbReference type="SUPFAM" id="SSF103473">
    <property type="entry name" value="MFS general substrate transporter"/>
    <property type="match status" value="1"/>
</dbReference>
<feature type="transmembrane region" description="Helical" evidence="5">
    <location>
        <begin position="300"/>
        <end position="317"/>
    </location>
</feature>